<evidence type="ECO:0000256" key="2">
    <source>
        <dbReference type="ARBA" id="ARBA00010183"/>
    </source>
</evidence>
<dbReference type="HAMAP" id="MF_00104">
    <property type="entry name" value="RNase_III"/>
    <property type="match status" value="1"/>
</dbReference>
<feature type="binding site" evidence="8">
    <location>
        <position position="44"/>
    </location>
    <ligand>
        <name>Mg(2+)</name>
        <dbReference type="ChEBI" id="CHEBI:18420"/>
    </ligand>
</feature>
<dbReference type="EC" id="3.1.26.3" evidence="8"/>
<dbReference type="CDD" id="cd00593">
    <property type="entry name" value="RIBOc"/>
    <property type="match status" value="1"/>
</dbReference>
<keyword evidence="8" id="KW-0819">tRNA processing</keyword>
<dbReference type="SMART" id="SM00535">
    <property type="entry name" value="RIBOc"/>
    <property type="match status" value="1"/>
</dbReference>
<feature type="active site" evidence="8">
    <location>
        <position position="118"/>
    </location>
</feature>
<keyword evidence="8" id="KW-0479">Metal-binding</keyword>
<dbReference type="Pfam" id="PF00035">
    <property type="entry name" value="dsrm"/>
    <property type="match status" value="1"/>
</dbReference>
<comment type="caution">
    <text evidence="11">The sequence shown here is derived from an EMBL/GenBank/DDBJ whole genome shotgun (WGS) entry which is preliminary data.</text>
</comment>
<keyword evidence="5 8" id="KW-0255">Endonuclease</keyword>
<dbReference type="PANTHER" id="PTHR11207:SF0">
    <property type="entry name" value="RIBONUCLEASE 3"/>
    <property type="match status" value="1"/>
</dbReference>
<evidence type="ECO:0000256" key="7">
    <source>
        <dbReference type="ARBA" id="ARBA00022884"/>
    </source>
</evidence>
<dbReference type="CDD" id="cd10845">
    <property type="entry name" value="DSRM_RNAse_III_family"/>
    <property type="match status" value="1"/>
</dbReference>
<dbReference type="PROSITE" id="PS50137">
    <property type="entry name" value="DS_RBD"/>
    <property type="match status" value="1"/>
</dbReference>
<keyword evidence="4 8" id="KW-0540">Nuclease</keyword>
<keyword evidence="6 8" id="KW-0378">Hydrolase</keyword>
<evidence type="ECO:0000256" key="8">
    <source>
        <dbReference type="HAMAP-Rule" id="MF_00104"/>
    </source>
</evidence>
<evidence type="ECO:0000259" key="10">
    <source>
        <dbReference type="PROSITE" id="PS50142"/>
    </source>
</evidence>
<keyword evidence="8" id="KW-0698">rRNA processing</keyword>
<dbReference type="InterPro" id="IPR000999">
    <property type="entry name" value="RNase_III_dom"/>
</dbReference>
<dbReference type="InterPro" id="IPR011907">
    <property type="entry name" value="RNase_III"/>
</dbReference>
<dbReference type="InterPro" id="IPR014720">
    <property type="entry name" value="dsRBD_dom"/>
</dbReference>
<evidence type="ECO:0000256" key="1">
    <source>
        <dbReference type="ARBA" id="ARBA00000109"/>
    </source>
</evidence>
<gene>
    <name evidence="8 11" type="primary">rnc</name>
    <name evidence="11" type="ORF">GETHLI_16880</name>
</gene>
<comment type="catalytic activity">
    <reaction evidence="1 8">
        <text>Endonucleolytic cleavage to 5'-phosphomonoester.</text>
        <dbReference type="EC" id="3.1.26.3"/>
    </reaction>
</comment>
<dbReference type="InterPro" id="IPR036389">
    <property type="entry name" value="RNase_III_sf"/>
</dbReference>
<dbReference type="Gene3D" id="1.10.1520.10">
    <property type="entry name" value="Ribonuclease III domain"/>
    <property type="match status" value="1"/>
</dbReference>
<comment type="function">
    <text evidence="8">Digests double-stranded RNA. Involved in the processing of primary rRNA transcript to yield the immediate precursors to the large and small rRNAs (23S and 16S). Processes some mRNAs, and tRNAs when they are encoded in the rRNA operon. Processes pre-crRNA and tracrRNA of type II CRISPR loci if present in the organism.</text>
</comment>
<keyword evidence="12" id="KW-1185">Reference proteome</keyword>
<feature type="domain" description="DRBM" evidence="9">
    <location>
        <begin position="163"/>
        <end position="231"/>
    </location>
</feature>
<dbReference type="RefSeq" id="WP_285573901.1">
    <property type="nucleotide sequence ID" value="NZ_BSDE01000003.1"/>
</dbReference>
<keyword evidence="8" id="KW-0460">Magnesium</keyword>
<reference evidence="11 12" key="1">
    <citation type="journal article" date="2023" name="Antonie Van Leeuwenhoek">
        <title>Mesoterricola silvestris gen. nov., sp. nov., Mesoterricola sediminis sp. nov., Geothrix oryzae sp. nov., Geothrix edaphica sp. nov., Geothrix rubra sp. nov., and Geothrix limicola sp. nov., six novel members of Acidobacteriota isolated from soils.</title>
        <authorList>
            <person name="Itoh H."/>
            <person name="Sugisawa Y."/>
            <person name="Mise K."/>
            <person name="Xu Z."/>
            <person name="Kuniyasu M."/>
            <person name="Ushijima N."/>
            <person name="Kawano K."/>
            <person name="Kobayashi E."/>
            <person name="Shiratori Y."/>
            <person name="Masuda Y."/>
            <person name="Senoo K."/>
        </authorList>
    </citation>
    <scope>NUCLEOTIDE SEQUENCE [LARGE SCALE GENOMIC DNA]</scope>
    <source>
        <strain evidence="11 12">Red804</strain>
    </source>
</reference>
<dbReference type="PROSITE" id="PS00517">
    <property type="entry name" value="RNASE_3_1"/>
    <property type="match status" value="1"/>
</dbReference>
<protein>
    <recommendedName>
        <fullName evidence="8">Ribonuclease 3</fullName>
        <ecNumber evidence="8">3.1.26.3</ecNumber>
    </recommendedName>
    <alternativeName>
        <fullName evidence="8">Ribonuclease III</fullName>
        <shortName evidence="8">RNase III</shortName>
    </alternativeName>
</protein>
<comment type="similarity">
    <text evidence="2">Belongs to the ribonuclease III family.</text>
</comment>
<comment type="subcellular location">
    <subcellularLocation>
        <location evidence="8">Cytoplasm</location>
    </subcellularLocation>
</comment>
<feature type="binding site" evidence="8">
    <location>
        <position position="118"/>
    </location>
    <ligand>
        <name>Mg(2+)</name>
        <dbReference type="ChEBI" id="CHEBI:18420"/>
    </ligand>
</feature>
<keyword evidence="8" id="KW-0963">Cytoplasm</keyword>
<sequence>MTRSKADVGDLEARLGYRFQDPTLLREALTHTSAGLPHDNQRLEFLGDALLNFAVALILHRERPDWQEGPMSKLRGVLVRTDSLHAWAADLGLDRALKAVHPRKAPPMGPKPLADALEALLAAVYLDAQATGSDGTARVAALVEARFLEPIRQARPESWTRSDPKTHLQETAARLGLPAPVYAQVDLAGPGHAPRFTMRVSVGSLSAQAEGPTRKRAEGEAAQRLLDQLGTHTES</sequence>
<dbReference type="Pfam" id="PF00636">
    <property type="entry name" value="Ribonuclease_3"/>
    <property type="match status" value="1"/>
</dbReference>
<evidence type="ECO:0000313" key="11">
    <source>
        <dbReference type="EMBL" id="GLH73186.1"/>
    </source>
</evidence>
<dbReference type="SMART" id="SM00358">
    <property type="entry name" value="DSRM"/>
    <property type="match status" value="1"/>
</dbReference>
<dbReference type="EMBL" id="BSDE01000003">
    <property type="protein sequence ID" value="GLH73186.1"/>
    <property type="molecule type" value="Genomic_DNA"/>
</dbReference>
<evidence type="ECO:0000256" key="6">
    <source>
        <dbReference type="ARBA" id="ARBA00022801"/>
    </source>
</evidence>
<dbReference type="PROSITE" id="PS50142">
    <property type="entry name" value="RNASE_3_2"/>
    <property type="match status" value="1"/>
</dbReference>
<evidence type="ECO:0000256" key="5">
    <source>
        <dbReference type="ARBA" id="ARBA00022759"/>
    </source>
</evidence>
<evidence type="ECO:0000313" key="12">
    <source>
        <dbReference type="Proteomes" id="UP001165069"/>
    </source>
</evidence>
<name>A0ABQ5QF84_9BACT</name>
<dbReference type="Gene3D" id="3.30.160.20">
    <property type="match status" value="1"/>
</dbReference>
<evidence type="ECO:0000256" key="4">
    <source>
        <dbReference type="ARBA" id="ARBA00022722"/>
    </source>
</evidence>
<feature type="active site" evidence="8">
    <location>
        <position position="48"/>
    </location>
</feature>
<evidence type="ECO:0000256" key="3">
    <source>
        <dbReference type="ARBA" id="ARBA00022664"/>
    </source>
</evidence>
<keyword evidence="7 8" id="KW-0694">RNA-binding</keyword>
<proteinExistence type="inferred from homology"/>
<dbReference type="Proteomes" id="UP001165069">
    <property type="component" value="Unassembled WGS sequence"/>
</dbReference>
<organism evidence="11 12">
    <name type="scientific">Geothrix limicola</name>
    <dbReference type="NCBI Taxonomy" id="2927978"/>
    <lineage>
        <taxon>Bacteria</taxon>
        <taxon>Pseudomonadati</taxon>
        <taxon>Acidobacteriota</taxon>
        <taxon>Holophagae</taxon>
        <taxon>Holophagales</taxon>
        <taxon>Holophagaceae</taxon>
        <taxon>Geothrix</taxon>
    </lineage>
</organism>
<feature type="domain" description="RNase III" evidence="10">
    <location>
        <begin position="8"/>
        <end position="129"/>
    </location>
</feature>
<comment type="subunit">
    <text evidence="8">Homodimer.</text>
</comment>
<feature type="binding site" evidence="8">
    <location>
        <position position="115"/>
    </location>
    <ligand>
        <name>Mg(2+)</name>
        <dbReference type="ChEBI" id="CHEBI:18420"/>
    </ligand>
</feature>
<comment type="cofactor">
    <cofactor evidence="8">
        <name>Mg(2+)</name>
        <dbReference type="ChEBI" id="CHEBI:18420"/>
    </cofactor>
</comment>
<dbReference type="SUPFAM" id="SSF54768">
    <property type="entry name" value="dsRNA-binding domain-like"/>
    <property type="match status" value="1"/>
</dbReference>
<accession>A0ABQ5QF84</accession>
<evidence type="ECO:0000259" key="9">
    <source>
        <dbReference type="PROSITE" id="PS50137"/>
    </source>
</evidence>
<dbReference type="PANTHER" id="PTHR11207">
    <property type="entry name" value="RIBONUCLEASE III"/>
    <property type="match status" value="1"/>
</dbReference>
<dbReference type="SUPFAM" id="SSF69065">
    <property type="entry name" value="RNase III domain-like"/>
    <property type="match status" value="1"/>
</dbReference>
<keyword evidence="3 8" id="KW-0507">mRNA processing</keyword>
<keyword evidence="8" id="KW-0699">rRNA-binding</keyword>